<feature type="binding site" evidence="1">
    <location>
        <position position="74"/>
    </location>
    <ligand>
        <name>Mg(2+)</name>
        <dbReference type="ChEBI" id="CHEBI:18420"/>
        <label>1</label>
    </ligand>
</feature>
<dbReference type="PATRIC" id="fig|595434.4.peg.1567"/>
<dbReference type="InterPro" id="IPR005502">
    <property type="entry name" value="Ribosyl_crysJ1"/>
</dbReference>
<dbReference type="GO" id="GO:0016787">
    <property type="term" value="F:hydrolase activity"/>
    <property type="evidence" value="ECO:0007669"/>
    <property type="project" value="UniProtKB-KW"/>
</dbReference>
<sequence length="373" mass="39869">MKTSQTLISTSKFLSLVLRHQDAMTGDAIVGCILGTAVGDALGLPYEGVSPMRAERLLGPPDRYRFLLGCGMVSDDTEHTCMVAQSLIEARGDVDVFTNRFASRLRWWILALPAGVGKATARSGIKLWLGAKPENAGVFSAGNGPAMRAAIFGAAIDEMSPMLEMVRASSRLTHSDPKAEYGAIAVALAAKHSRQHPTINANQWLDQVVDAVGEAGTELIELLQKAIDSVGERESTNTFADSLGLGKGITGYTYHTVPVAIYAWLSHPKDLRQAVTEMIRCGGDADTTAAIVGGIVGTGVGREGIPAEWIHGICEWPRSTVWMERLGASLSGCLAGDASARTPTVNPIAVLLRNLFFLVVVLFHGFRRLAPPY</sequence>
<dbReference type="InterPro" id="IPR036705">
    <property type="entry name" value="Ribosyl_crysJ1_sf"/>
</dbReference>
<feature type="binding site" evidence="1">
    <location>
        <position position="287"/>
    </location>
    <ligand>
        <name>Mg(2+)</name>
        <dbReference type="ChEBI" id="CHEBI:18420"/>
        <label>1</label>
    </ligand>
</feature>
<dbReference type="InterPro" id="IPR050792">
    <property type="entry name" value="ADP-ribosylglycohydrolase"/>
</dbReference>
<evidence type="ECO:0000313" key="2">
    <source>
        <dbReference type="EMBL" id="KLU06428.1"/>
    </source>
</evidence>
<dbReference type="PANTHER" id="PTHR16222">
    <property type="entry name" value="ADP-RIBOSYLGLYCOHYDROLASE"/>
    <property type="match status" value="1"/>
</dbReference>
<evidence type="ECO:0000313" key="3">
    <source>
        <dbReference type="Proteomes" id="UP000036367"/>
    </source>
</evidence>
<organism evidence="2 3">
    <name type="scientific">Rhodopirellula islandica</name>
    <dbReference type="NCBI Taxonomy" id="595434"/>
    <lineage>
        <taxon>Bacteria</taxon>
        <taxon>Pseudomonadati</taxon>
        <taxon>Planctomycetota</taxon>
        <taxon>Planctomycetia</taxon>
        <taxon>Pirellulales</taxon>
        <taxon>Pirellulaceae</taxon>
        <taxon>Rhodopirellula</taxon>
    </lineage>
</organism>
<keyword evidence="3" id="KW-1185">Reference proteome</keyword>
<dbReference type="PANTHER" id="PTHR16222:SF12">
    <property type="entry name" value="ADP-RIBOSYLGLYCOHYDROLASE-RELATED"/>
    <property type="match status" value="1"/>
</dbReference>
<proteinExistence type="predicted"/>
<accession>A0A0J1BJ05</accession>
<dbReference type="Pfam" id="PF03747">
    <property type="entry name" value="ADP_ribosyl_GH"/>
    <property type="match status" value="1"/>
</dbReference>
<reference evidence="2" key="1">
    <citation type="submission" date="2015-05" db="EMBL/GenBank/DDBJ databases">
        <title>Permanent draft genome of Rhodopirellula islandicus K833.</title>
        <authorList>
            <person name="Kizina J."/>
            <person name="Richter M."/>
            <person name="Glockner F.O."/>
            <person name="Harder J."/>
        </authorList>
    </citation>
    <scope>NUCLEOTIDE SEQUENCE [LARGE SCALE GENOMIC DNA]</scope>
    <source>
        <strain evidence="2">K833</strain>
    </source>
</reference>
<protein>
    <submittedName>
        <fullName evidence="2">ADP-ribosylglycohydrolase</fullName>
    </submittedName>
</protein>
<feature type="binding site" evidence="1">
    <location>
        <position position="286"/>
    </location>
    <ligand>
        <name>Mg(2+)</name>
        <dbReference type="ChEBI" id="CHEBI:18420"/>
        <label>1</label>
    </ligand>
</feature>
<dbReference type="SUPFAM" id="SSF101478">
    <property type="entry name" value="ADP-ribosylglycohydrolase"/>
    <property type="match status" value="1"/>
</dbReference>
<dbReference type="Gene3D" id="1.10.4080.10">
    <property type="entry name" value="ADP-ribosylation/Crystallin J1"/>
    <property type="match status" value="1"/>
</dbReference>
<feature type="binding site" evidence="1">
    <location>
        <position position="76"/>
    </location>
    <ligand>
        <name>Mg(2+)</name>
        <dbReference type="ChEBI" id="CHEBI:18420"/>
        <label>1</label>
    </ligand>
</feature>
<feature type="binding site" evidence="1">
    <location>
        <position position="284"/>
    </location>
    <ligand>
        <name>Mg(2+)</name>
        <dbReference type="ChEBI" id="CHEBI:18420"/>
        <label>1</label>
    </ligand>
</feature>
<feature type="binding site" evidence="1">
    <location>
        <position position="75"/>
    </location>
    <ligand>
        <name>Mg(2+)</name>
        <dbReference type="ChEBI" id="CHEBI:18420"/>
        <label>1</label>
    </ligand>
</feature>
<keyword evidence="1" id="KW-0460">Magnesium</keyword>
<name>A0A0J1BJ05_RHOIS</name>
<keyword evidence="1" id="KW-0479">Metal-binding</keyword>
<evidence type="ECO:0000256" key="1">
    <source>
        <dbReference type="PIRSR" id="PIRSR605502-1"/>
    </source>
</evidence>
<dbReference type="AlphaFoldDB" id="A0A0J1BJ05"/>
<comment type="cofactor">
    <cofactor evidence="1">
        <name>Mg(2+)</name>
        <dbReference type="ChEBI" id="CHEBI:18420"/>
    </cofactor>
    <text evidence="1">Binds 2 magnesium ions per subunit.</text>
</comment>
<dbReference type="GO" id="GO:0046872">
    <property type="term" value="F:metal ion binding"/>
    <property type="evidence" value="ECO:0007669"/>
    <property type="project" value="UniProtKB-KW"/>
</dbReference>
<dbReference type="EMBL" id="LECT01000015">
    <property type="protein sequence ID" value="KLU06428.1"/>
    <property type="molecule type" value="Genomic_DNA"/>
</dbReference>
<dbReference type="Proteomes" id="UP000036367">
    <property type="component" value="Unassembled WGS sequence"/>
</dbReference>
<comment type="caution">
    <text evidence="2">The sequence shown here is derived from an EMBL/GenBank/DDBJ whole genome shotgun (WGS) entry which is preliminary data.</text>
</comment>
<dbReference type="STRING" id="595434.RISK_001639"/>
<gene>
    <name evidence="2" type="ORF">RISK_001639</name>
</gene>